<dbReference type="SMART" id="SM00451">
    <property type="entry name" value="ZnF_U1"/>
    <property type="match status" value="2"/>
</dbReference>
<evidence type="ECO:0000256" key="2">
    <source>
        <dbReference type="ARBA" id="ARBA00022723"/>
    </source>
</evidence>
<evidence type="ECO:0000256" key="3">
    <source>
        <dbReference type="ARBA" id="ARBA00022737"/>
    </source>
</evidence>
<feature type="compositionally biased region" description="Polar residues" evidence="7">
    <location>
        <begin position="1"/>
        <end position="13"/>
    </location>
</feature>
<dbReference type="GO" id="GO:0005634">
    <property type="term" value="C:nucleus"/>
    <property type="evidence" value="ECO:0007669"/>
    <property type="project" value="UniProtKB-SubCell"/>
</dbReference>
<dbReference type="InterPro" id="IPR013087">
    <property type="entry name" value="Znf_C2H2_type"/>
</dbReference>
<dbReference type="AlphaFoldDB" id="A0AAD7VBZ1"/>
<comment type="subcellular location">
    <subcellularLocation>
        <location evidence="1">Nucleus</location>
    </subcellularLocation>
</comment>
<accession>A0AAD7VBZ1</accession>
<evidence type="ECO:0000313" key="11">
    <source>
        <dbReference type="Proteomes" id="UP001163823"/>
    </source>
</evidence>
<keyword evidence="5" id="KW-0862">Zinc</keyword>
<dbReference type="SMART" id="SM00355">
    <property type="entry name" value="ZnF_C2H2"/>
    <property type="match status" value="2"/>
</dbReference>
<sequence>MEYPSLQTSITQNPYPPPTDPYPPSTYPSHFTYYPQNPNPTVAAPQSSLGNHELYNNVGLDPALRPPGVDSYALLSSNSHTHLGHEAYAGLSYGHNHMVAVDTASTVISSGYYSDPNAHNWAAREAVRQRGTDPVGYGAGISVPSNVSEHLPISNLNSTWWTSVVAQPHGSGTWKHPKKTKTKIVQSAYCEVCKIDCNSKDVLDQHKLGKKHKKNVEKLREALGFPGPPAASNNSAPRPQEQPNKGKSKKSRKKAAETVEDLETKTRKVLEGGAAAEAVRLCTICNVVCNSELVFNYHLAGQKHAALVKKHAYGT</sequence>
<feature type="domain" description="C2H2-type" evidence="8">
    <location>
        <begin position="280"/>
        <end position="304"/>
    </location>
</feature>
<feature type="domain" description="C2H2-type" evidence="8">
    <location>
        <begin position="188"/>
        <end position="212"/>
    </location>
</feature>
<evidence type="ECO:0000256" key="7">
    <source>
        <dbReference type="SAM" id="MobiDB-lite"/>
    </source>
</evidence>
<keyword evidence="3" id="KW-0677">Repeat</keyword>
<protein>
    <submittedName>
        <fullName evidence="10">Zinc finger protein like</fullName>
    </submittedName>
</protein>
<dbReference type="EMBL" id="JARAOO010000004">
    <property type="protein sequence ID" value="KAJ7971047.1"/>
    <property type="molecule type" value="Genomic_DNA"/>
</dbReference>
<dbReference type="InterPro" id="IPR036236">
    <property type="entry name" value="Znf_C2H2_sf"/>
</dbReference>
<keyword evidence="2" id="KW-0479">Metal-binding</keyword>
<dbReference type="Pfam" id="PF12874">
    <property type="entry name" value="zf-met"/>
    <property type="match status" value="2"/>
</dbReference>
<dbReference type="InterPro" id="IPR051868">
    <property type="entry name" value="ZN346_ZMAT4"/>
</dbReference>
<evidence type="ECO:0000259" key="9">
    <source>
        <dbReference type="SMART" id="SM00451"/>
    </source>
</evidence>
<dbReference type="GO" id="GO:0003676">
    <property type="term" value="F:nucleic acid binding"/>
    <property type="evidence" value="ECO:0007669"/>
    <property type="project" value="InterPro"/>
</dbReference>
<comment type="caution">
    <text evidence="10">The sequence shown here is derived from an EMBL/GenBank/DDBJ whole genome shotgun (WGS) entry which is preliminary data.</text>
</comment>
<dbReference type="GO" id="GO:0008270">
    <property type="term" value="F:zinc ion binding"/>
    <property type="evidence" value="ECO:0007669"/>
    <property type="project" value="UniProtKB-KW"/>
</dbReference>
<evidence type="ECO:0000259" key="8">
    <source>
        <dbReference type="SMART" id="SM00355"/>
    </source>
</evidence>
<evidence type="ECO:0000256" key="6">
    <source>
        <dbReference type="ARBA" id="ARBA00023242"/>
    </source>
</evidence>
<organism evidence="10 11">
    <name type="scientific">Quillaja saponaria</name>
    <name type="common">Soap bark tree</name>
    <dbReference type="NCBI Taxonomy" id="32244"/>
    <lineage>
        <taxon>Eukaryota</taxon>
        <taxon>Viridiplantae</taxon>
        <taxon>Streptophyta</taxon>
        <taxon>Embryophyta</taxon>
        <taxon>Tracheophyta</taxon>
        <taxon>Spermatophyta</taxon>
        <taxon>Magnoliopsida</taxon>
        <taxon>eudicotyledons</taxon>
        <taxon>Gunneridae</taxon>
        <taxon>Pentapetalae</taxon>
        <taxon>rosids</taxon>
        <taxon>fabids</taxon>
        <taxon>Fabales</taxon>
        <taxon>Quillajaceae</taxon>
        <taxon>Quillaja</taxon>
    </lineage>
</organism>
<evidence type="ECO:0000256" key="1">
    <source>
        <dbReference type="ARBA" id="ARBA00004123"/>
    </source>
</evidence>
<reference evidence="10" key="1">
    <citation type="journal article" date="2023" name="Science">
        <title>Elucidation of the pathway for biosynthesis of saponin adjuvants from the soapbark tree.</title>
        <authorList>
            <person name="Reed J."/>
            <person name="Orme A."/>
            <person name="El-Demerdash A."/>
            <person name="Owen C."/>
            <person name="Martin L.B.B."/>
            <person name="Misra R.C."/>
            <person name="Kikuchi S."/>
            <person name="Rejzek M."/>
            <person name="Martin A.C."/>
            <person name="Harkess A."/>
            <person name="Leebens-Mack J."/>
            <person name="Louveau T."/>
            <person name="Stephenson M.J."/>
            <person name="Osbourn A."/>
        </authorList>
    </citation>
    <scope>NUCLEOTIDE SEQUENCE</scope>
    <source>
        <strain evidence="10">S10</strain>
    </source>
</reference>
<dbReference type="PANTHER" id="PTHR46144">
    <property type="entry name" value="ZINC FINGER PROTEIN 385B-LIKE"/>
    <property type="match status" value="1"/>
</dbReference>
<feature type="region of interest" description="Disordered" evidence="7">
    <location>
        <begin position="223"/>
        <end position="260"/>
    </location>
</feature>
<dbReference type="Proteomes" id="UP001163823">
    <property type="component" value="Chromosome 4"/>
</dbReference>
<feature type="domain" description="U1-type" evidence="9">
    <location>
        <begin position="185"/>
        <end position="219"/>
    </location>
</feature>
<evidence type="ECO:0000256" key="4">
    <source>
        <dbReference type="ARBA" id="ARBA00022771"/>
    </source>
</evidence>
<gene>
    <name evidence="10" type="ORF">O6P43_009136</name>
</gene>
<feature type="compositionally biased region" description="Pro residues" evidence="7">
    <location>
        <begin position="14"/>
        <end position="24"/>
    </location>
</feature>
<proteinExistence type="predicted"/>
<evidence type="ECO:0000313" key="10">
    <source>
        <dbReference type="EMBL" id="KAJ7971047.1"/>
    </source>
</evidence>
<dbReference type="Gene3D" id="3.30.160.60">
    <property type="entry name" value="Classic Zinc Finger"/>
    <property type="match status" value="2"/>
</dbReference>
<evidence type="ECO:0000256" key="5">
    <source>
        <dbReference type="ARBA" id="ARBA00022833"/>
    </source>
</evidence>
<name>A0AAD7VBZ1_QUISA</name>
<keyword evidence="6" id="KW-0539">Nucleus</keyword>
<dbReference type="SUPFAM" id="SSF57667">
    <property type="entry name" value="beta-beta-alpha zinc fingers"/>
    <property type="match status" value="2"/>
</dbReference>
<dbReference type="PANTHER" id="PTHR46144:SF6">
    <property type="entry name" value="C2H2-TYPE DOMAIN-CONTAINING PROTEIN"/>
    <property type="match status" value="1"/>
</dbReference>
<feature type="region of interest" description="Disordered" evidence="7">
    <location>
        <begin position="1"/>
        <end position="24"/>
    </location>
</feature>
<dbReference type="InterPro" id="IPR003604">
    <property type="entry name" value="Matrin/U1-like-C_Znf_C2H2"/>
</dbReference>
<dbReference type="KEGG" id="qsa:O6P43_009136"/>
<keyword evidence="4" id="KW-0863">Zinc-finger</keyword>
<feature type="domain" description="U1-type" evidence="9">
    <location>
        <begin position="277"/>
        <end position="311"/>
    </location>
</feature>
<keyword evidence="11" id="KW-1185">Reference proteome</keyword>